<comment type="caution">
    <text evidence="1">The sequence shown here is derived from an EMBL/GenBank/DDBJ whole genome shotgun (WGS) entry which is preliminary data.</text>
</comment>
<accession>A0A9D3Z343</accession>
<keyword evidence="2" id="KW-1185">Reference proteome</keyword>
<sequence>MNDIVMARTSLFRPPASQPASPPAFANLITSFFLRKTWLKIVKSLHLSRQPPRSDLTGTSIVVCESKERQLCMEIAFPLLNFTF</sequence>
<reference evidence="1" key="2">
    <citation type="submission" date="2020-11" db="EMBL/GenBank/DDBJ databases">
        <authorList>
            <person name="McCartney M.A."/>
            <person name="Auch B."/>
            <person name="Kono T."/>
            <person name="Mallez S."/>
            <person name="Becker A."/>
            <person name="Gohl D.M."/>
            <person name="Silverstein K.A.T."/>
            <person name="Koren S."/>
            <person name="Bechman K.B."/>
            <person name="Herman A."/>
            <person name="Abrahante J.E."/>
            <person name="Garbe J."/>
        </authorList>
    </citation>
    <scope>NUCLEOTIDE SEQUENCE</scope>
    <source>
        <strain evidence="1">Duluth1</strain>
        <tissue evidence="1">Whole animal</tissue>
    </source>
</reference>
<evidence type="ECO:0000313" key="1">
    <source>
        <dbReference type="EMBL" id="KAH3712208.1"/>
    </source>
</evidence>
<dbReference type="Proteomes" id="UP000828390">
    <property type="component" value="Unassembled WGS sequence"/>
</dbReference>
<proteinExistence type="predicted"/>
<organism evidence="1 2">
    <name type="scientific">Dreissena polymorpha</name>
    <name type="common">Zebra mussel</name>
    <name type="synonym">Mytilus polymorpha</name>
    <dbReference type="NCBI Taxonomy" id="45954"/>
    <lineage>
        <taxon>Eukaryota</taxon>
        <taxon>Metazoa</taxon>
        <taxon>Spiralia</taxon>
        <taxon>Lophotrochozoa</taxon>
        <taxon>Mollusca</taxon>
        <taxon>Bivalvia</taxon>
        <taxon>Autobranchia</taxon>
        <taxon>Heteroconchia</taxon>
        <taxon>Euheterodonta</taxon>
        <taxon>Imparidentia</taxon>
        <taxon>Neoheterodontei</taxon>
        <taxon>Myida</taxon>
        <taxon>Dreissenoidea</taxon>
        <taxon>Dreissenidae</taxon>
        <taxon>Dreissena</taxon>
    </lineage>
</organism>
<reference evidence="1" key="1">
    <citation type="journal article" date="2019" name="bioRxiv">
        <title>The Genome of the Zebra Mussel, Dreissena polymorpha: A Resource for Invasive Species Research.</title>
        <authorList>
            <person name="McCartney M.A."/>
            <person name="Auch B."/>
            <person name="Kono T."/>
            <person name="Mallez S."/>
            <person name="Zhang Y."/>
            <person name="Obille A."/>
            <person name="Becker A."/>
            <person name="Abrahante J.E."/>
            <person name="Garbe J."/>
            <person name="Badalamenti J.P."/>
            <person name="Herman A."/>
            <person name="Mangelson H."/>
            <person name="Liachko I."/>
            <person name="Sullivan S."/>
            <person name="Sone E.D."/>
            <person name="Koren S."/>
            <person name="Silverstein K.A.T."/>
            <person name="Beckman K.B."/>
            <person name="Gohl D.M."/>
        </authorList>
    </citation>
    <scope>NUCLEOTIDE SEQUENCE</scope>
    <source>
        <strain evidence="1">Duluth1</strain>
        <tissue evidence="1">Whole animal</tissue>
    </source>
</reference>
<name>A0A9D3Z343_DREPO</name>
<gene>
    <name evidence="1" type="ORF">DPMN_071891</name>
</gene>
<evidence type="ECO:0000313" key="2">
    <source>
        <dbReference type="Proteomes" id="UP000828390"/>
    </source>
</evidence>
<dbReference type="EMBL" id="JAIWYP010000014">
    <property type="protein sequence ID" value="KAH3712208.1"/>
    <property type="molecule type" value="Genomic_DNA"/>
</dbReference>
<dbReference type="AlphaFoldDB" id="A0A9D3Z343"/>
<protein>
    <submittedName>
        <fullName evidence="1">Uncharacterized protein</fullName>
    </submittedName>
</protein>